<dbReference type="PANTHER" id="PTHR47941">
    <property type="entry name" value="PENTATRICOPEPTIDE REPEAT-CONTAINING PROTEIN 3, MITOCHONDRIAL"/>
    <property type="match status" value="1"/>
</dbReference>
<dbReference type="Pfam" id="PF01535">
    <property type="entry name" value="PPR"/>
    <property type="match status" value="1"/>
</dbReference>
<dbReference type="Pfam" id="PF13041">
    <property type="entry name" value="PPR_2"/>
    <property type="match status" value="2"/>
</dbReference>
<dbReference type="Proteomes" id="UP000027138">
    <property type="component" value="Unassembled WGS sequence"/>
</dbReference>
<protein>
    <recommendedName>
        <fullName evidence="6">Pentacotripeptide-repeat region of PRORP domain-containing protein</fullName>
    </recommendedName>
</protein>
<dbReference type="InterPro" id="IPR002885">
    <property type="entry name" value="PPR_rpt"/>
</dbReference>
<keyword evidence="2" id="KW-0677">Repeat</keyword>
<feature type="repeat" description="PPR" evidence="3">
    <location>
        <begin position="148"/>
        <end position="182"/>
    </location>
</feature>
<evidence type="ECO:0000256" key="2">
    <source>
        <dbReference type="ARBA" id="ARBA00022737"/>
    </source>
</evidence>
<gene>
    <name evidence="4" type="ORF">JCGZ_01620</name>
</gene>
<dbReference type="Gene3D" id="1.25.40.10">
    <property type="entry name" value="Tetratricopeptide repeat domain"/>
    <property type="match status" value="2"/>
</dbReference>
<name>A0A067L1G5_JATCU</name>
<evidence type="ECO:0000256" key="3">
    <source>
        <dbReference type="PROSITE-ProRule" id="PRU00708"/>
    </source>
</evidence>
<evidence type="ECO:0008006" key="6">
    <source>
        <dbReference type="Google" id="ProtNLM"/>
    </source>
</evidence>
<feature type="repeat" description="PPR" evidence="3">
    <location>
        <begin position="280"/>
        <end position="314"/>
    </location>
</feature>
<evidence type="ECO:0000313" key="4">
    <source>
        <dbReference type="EMBL" id="KDP42296.1"/>
    </source>
</evidence>
<dbReference type="PROSITE" id="PS51375">
    <property type="entry name" value="PPR"/>
    <property type="match status" value="3"/>
</dbReference>
<proteinExistence type="inferred from homology"/>
<sequence>MQLSTSMAGSFPKLVFHLHSKLITSKGSSTAILNFGPKFFSTSIAYADTASDYETDPQLRPQLIADVLYSLKKPHQGLSLFRQLKVSGFEHDVSTYAAIITILCHAGLQERLDSVLFDLILYNSVEASLLLDKLGDSVVDDAEQPSLLFEVYDALVKLYARAGLIDEATHALFQMGRRGFLPRVCTCNFLFDKVIKNKKLDKAVATFENLKKLGLSCNDDKYTIVMGALCKKMLKGCKADNIPIDASAYGVASRGFCNEMKLDEAESVLLEMEKEGVVPDMHCYNELIHGFCKGRNWQKAYHVLNDMILKNIKIDCVVVGSILHCMCEMGMS</sequence>
<evidence type="ECO:0000313" key="5">
    <source>
        <dbReference type="Proteomes" id="UP000027138"/>
    </source>
</evidence>
<dbReference type="EMBL" id="KK914308">
    <property type="protein sequence ID" value="KDP42296.1"/>
    <property type="molecule type" value="Genomic_DNA"/>
</dbReference>
<accession>A0A067L1G5</accession>
<feature type="repeat" description="PPR" evidence="3">
    <location>
        <begin position="245"/>
        <end position="279"/>
    </location>
</feature>
<dbReference type="NCBIfam" id="TIGR00756">
    <property type="entry name" value="PPR"/>
    <property type="match status" value="3"/>
</dbReference>
<dbReference type="AlphaFoldDB" id="A0A067L1G5"/>
<evidence type="ECO:0000256" key="1">
    <source>
        <dbReference type="ARBA" id="ARBA00007626"/>
    </source>
</evidence>
<reference evidence="4 5" key="1">
    <citation type="journal article" date="2014" name="PLoS ONE">
        <title>Global Analysis of Gene Expression Profiles in Physic Nut (Jatropha curcas L.) Seedlings Exposed to Salt Stress.</title>
        <authorList>
            <person name="Zhang L."/>
            <person name="Zhang C."/>
            <person name="Wu P."/>
            <person name="Chen Y."/>
            <person name="Li M."/>
            <person name="Jiang H."/>
            <person name="Wu G."/>
        </authorList>
    </citation>
    <scope>NUCLEOTIDE SEQUENCE [LARGE SCALE GENOMIC DNA]</scope>
    <source>
        <strain evidence="5">cv. GZQX0401</strain>
        <tissue evidence="4">Young leaves</tissue>
    </source>
</reference>
<organism evidence="4 5">
    <name type="scientific">Jatropha curcas</name>
    <name type="common">Barbados nut</name>
    <dbReference type="NCBI Taxonomy" id="180498"/>
    <lineage>
        <taxon>Eukaryota</taxon>
        <taxon>Viridiplantae</taxon>
        <taxon>Streptophyta</taxon>
        <taxon>Embryophyta</taxon>
        <taxon>Tracheophyta</taxon>
        <taxon>Spermatophyta</taxon>
        <taxon>Magnoliopsida</taxon>
        <taxon>eudicotyledons</taxon>
        <taxon>Gunneridae</taxon>
        <taxon>Pentapetalae</taxon>
        <taxon>rosids</taxon>
        <taxon>fabids</taxon>
        <taxon>Malpighiales</taxon>
        <taxon>Euphorbiaceae</taxon>
        <taxon>Crotonoideae</taxon>
        <taxon>Jatropheae</taxon>
        <taxon>Jatropha</taxon>
    </lineage>
</organism>
<dbReference type="OrthoDB" id="185373at2759"/>
<dbReference type="InterPro" id="IPR011990">
    <property type="entry name" value="TPR-like_helical_dom_sf"/>
</dbReference>
<comment type="similarity">
    <text evidence="1">Belongs to the PPR family. P subfamily.</text>
</comment>
<keyword evidence="5" id="KW-1185">Reference proteome</keyword>